<dbReference type="EMBL" id="JANKAS010000015">
    <property type="protein sequence ID" value="MCR1899920.1"/>
    <property type="molecule type" value="Genomic_DNA"/>
</dbReference>
<protein>
    <submittedName>
        <fullName evidence="2">GNAT family N-acetyltransferase</fullName>
        <ecNumber evidence="2">2.3.1.-</ecNumber>
    </submittedName>
</protein>
<comment type="caution">
    <text evidence="2">The sequence shown here is derived from an EMBL/GenBank/DDBJ whole genome shotgun (WGS) entry which is preliminary data.</text>
</comment>
<evidence type="ECO:0000313" key="2">
    <source>
        <dbReference type="EMBL" id="MCR1899920.1"/>
    </source>
</evidence>
<dbReference type="SUPFAM" id="SSF55729">
    <property type="entry name" value="Acyl-CoA N-acyltransferases (Nat)"/>
    <property type="match status" value="1"/>
</dbReference>
<dbReference type="AlphaFoldDB" id="A0AAE3HFY9"/>
<dbReference type="Pfam" id="PF08445">
    <property type="entry name" value="FR47"/>
    <property type="match status" value="1"/>
</dbReference>
<dbReference type="PROSITE" id="PS51186">
    <property type="entry name" value="GNAT"/>
    <property type="match status" value="1"/>
</dbReference>
<keyword evidence="2" id="KW-0808">Transferase</keyword>
<evidence type="ECO:0000259" key="1">
    <source>
        <dbReference type="PROSITE" id="PS51186"/>
    </source>
</evidence>
<dbReference type="Gene3D" id="3.40.630.30">
    <property type="match status" value="1"/>
</dbReference>
<accession>A0AAE3HFY9</accession>
<gene>
    <name evidence="2" type="ORF">NSA47_13155</name>
</gene>
<name>A0AAE3HFY9_9FIRM</name>
<dbReference type="GO" id="GO:0016747">
    <property type="term" value="F:acyltransferase activity, transferring groups other than amino-acyl groups"/>
    <property type="evidence" value="ECO:0007669"/>
    <property type="project" value="InterPro"/>
</dbReference>
<dbReference type="InterPro" id="IPR013653">
    <property type="entry name" value="GCN5-like_dom"/>
</dbReference>
<feature type="domain" description="N-acetyltransferase" evidence="1">
    <location>
        <begin position="136"/>
        <end position="273"/>
    </location>
</feature>
<organism evidence="2 3">
    <name type="scientific">Irregularibacter muris</name>
    <dbReference type="NCBI Taxonomy" id="1796619"/>
    <lineage>
        <taxon>Bacteria</taxon>
        <taxon>Bacillati</taxon>
        <taxon>Bacillota</taxon>
        <taxon>Clostridia</taxon>
        <taxon>Eubacteriales</taxon>
        <taxon>Eubacteriaceae</taxon>
        <taxon>Irregularibacter</taxon>
    </lineage>
</organism>
<sequence length="273" mass="31954">MIKLLTQADKEMILEYLERNEIDTSFLYANIVEFGIDNRKEIRRCGDYYGFFHKEMLRGILPFYNLGSCIPHYEVEEAILPFAKLMKERQFQHLIGMRKVIKPLYEEIKDHKEIFSYEECSYFVNKDFTPFIVEDIRFIEANKDIVDEVVDFVLTARAKGFNDISTREDIKKSLLQRGDQEDFIIAQRDGEMIAQACIQTYTPQINQIGSVYTKEEERGKGYCKAIVSEICRRIIAKGKTPTLSVKKNNTPAIRAYTSLGFEHYEDYLIVKVQ</sequence>
<reference evidence="2" key="1">
    <citation type="submission" date="2022-07" db="EMBL/GenBank/DDBJ databases">
        <title>Enhanced cultured diversity of the mouse gut microbiota enables custom-made synthetic communities.</title>
        <authorList>
            <person name="Afrizal A."/>
        </authorList>
    </citation>
    <scope>NUCLEOTIDE SEQUENCE</scope>
    <source>
        <strain evidence="2">DSM 28593</strain>
    </source>
</reference>
<keyword evidence="3" id="KW-1185">Reference proteome</keyword>
<dbReference type="Proteomes" id="UP001205748">
    <property type="component" value="Unassembled WGS sequence"/>
</dbReference>
<dbReference type="InterPro" id="IPR016181">
    <property type="entry name" value="Acyl_CoA_acyltransferase"/>
</dbReference>
<dbReference type="RefSeq" id="WP_257532725.1">
    <property type="nucleotide sequence ID" value="NZ_JANKAS010000015.1"/>
</dbReference>
<keyword evidence="2" id="KW-0012">Acyltransferase</keyword>
<evidence type="ECO:0000313" key="3">
    <source>
        <dbReference type="Proteomes" id="UP001205748"/>
    </source>
</evidence>
<proteinExistence type="predicted"/>
<dbReference type="EC" id="2.3.1.-" evidence="2"/>
<dbReference type="InterPro" id="IPR000182">
    <property type="entry name" value="GNAT_dom"/>
</dbReference>